<comment type="caution">
    <text evidence="2">The sequence shown here is derived from an EMBL/GenBank/DDBJ whole genome shotgun (WGS) entry which is preliminary data.</text>
</comment>
<dbReference type="InterPro" id="IPR006938">
    <property type="entry name" value="DUF624"/>
</dbReference>
<dbReference type="Pfam" id="PF04854">
    <property type="entry name" value="DUF624"/>
    <property type="match status" value="1"/>
</dbReference>
<reference evidence="2 3" key="1">
    <citation type="journal article" date="2021" name="ISME Commun">
        <title>Automated analysis of genomic sequences facilitates high-throughput and comprehensive description of bacteria.</title>
        <authorList>
            <person name="Hitch T.C.A."/>
        </authorList>
    </citation>
    <scope>NUCLEOTIDE SEQUENCE [LARGE SCALE GENOMIC DNA]</scope>
    <source>
        <strain evidence="2 3">H2_18</strain>
    </source>
</reference>
<dbReference type="RefSeq" id="WP_059067514.1">
    <property type="nucleotide sequence ID" value="NZ_JAOQJX010000001.1"/>
</dbReference>
<feature type="transmembrane region" description="Helical" evidence="1">
    <location>
        <begin position="20"/>
        <end position="43"/>
    </location>
</feature>
<evidence type="ECO:0000256" key="1">
    <source>
        <dbReference type="SAM" id="Phobius"/>
    </source>
</evidence>
<proteinExistence type="predicted"/>
<dbReference type="Proteomes" id="UP001652394">
    <property type="component" value="Unassembled WGS sequence"/>
</dbReference>
<protein>
    <submittedName>
        <fullName evidence="2">YesL family protein</fullName>
    </submittedName>
</protein>
<gene>
    <name evidence="2" type="ORF">OCV51_00425</name>
</gene>
<feature type="transmembrane region" description="Helical" evidence="1">
    <location>
        <begin position="75"/>
        <end position="96"/>
    </location>
</feature>
<evidence type="ECO:0000313" key="2">
    <source>
        <dbReference type="EMBL" id="MCU6746137.1"/>
    </source>
</evidence>
<keyword evidence="1" id="KW-0472">Membrane</keyword>
<keyword evidence="1" id="KW-1133">Transmembrane helix</keyword>
<evidence type="ECO:0000313" key="3">
    <source>
        <dbReference type="Proteomes" id="UP001652394"/>
    </source>
</evidence>
<feature type="transmembrane region" description="Helical" evidence="1">
    <location>
        <begin position="173"/>
        <end position="193"/>
    </location>
</feature>
<feature type="transmembrane region" description="Helical" evidence="1">
    <location>
        <begin position="102"/>
        <end position="130"/>
    </location>
</feature>
<sequence>MGFFSADNKMMQLLDTFFEYMQLLFLSLAFSLPILTIGPALTAKYYTAMKIARKESPHVMRAFWKSFRENFKQGMLLELIALAGILILGIDWYIVLHTNFGLLSYVLLAVIAVVTFLSAIVGIYLFSLLARFHAGTLRIMKCAFMIGIGKFWAGALCVLCNLMVLILCLRWPLYAFFIWLIAGALVLAAKSHLLANILSKFEQDT</sequence>
<keyword evidence="1" id="KW-0812">Transmembrane</keyword>
<feature type="transmembrane region" description="Helical" evidence="1">
    <location>
        <begin position="142"/>
        <end position="167"/>
    </location>
</feature>
<organism evidence="2 3">
    <name type="scientific">Faecalicatena acetigenes</name>
    <dbReference type="NCBI Taxonomy" id="2981790"/>
    <lineage>
        <taxon>Bacteria</taxon>
        <taxon>Bacillati</taxon>
        <taxon>Bacillota</taxon>
        <taxon>Clostridia</taxon>
        <taxon>Lachnospirales</taxon>
        <taxon>Lachnospiraceae</taxon>
        <taxon>Faecalicatena</taxon>
    </lineage>
</organism>
<dbReference type="EMBL" id="JAOQJX010000001">
    <property type="protein sequence ID" value="MCU6746137.1"/>
    <property type="molecule type" value="Genomic_DNA"/>
</dbReference>
<keyword evidence="3" id="KW-1185">Reference proteome</keyword>
<name>A0ABT2T7C8_9FIRM</name>
<accession>A0ABT2T7C8</accession>